<dbReference type="OrthoDB" id="9811589at2"/>
<name>A0A518EZD3_9BACT</name>
<evidence type="ECO:0000259" key="1">
    <source>
        <dbReference type="Pfam" id="PF13649"/>
    </source>
</evidence>
<evidence type="ECO:0000313" key="3">
    <source>
        <dbReference type="Proteomes" id="UP000320390"/>
    </source>
</evidence>
<feature type="domain" description="Methyltransferase" evidence="1">
    <location>
        <begin position="55"/>
        <end position="149"/>
    </location>
</feature>
<evidence type="ECO:0000313" key="2">
    <source>
        <dbReference type="EMBL" id="QDV09446.1"/>
    </source>
</evidence>
<dbReference type="AlphaFoldDB" id="A0A518EZD3"/>
<accession>A0A518EZD3</accession>
<sequence>MTLDTRNTKEAWWVPFYDDLLAETLLVREDPTEVEATVDFLMRILELAPGSGQRVLDQCCGIGSLSGPLAARGFDVLGVDQSAAYVERARRDTSAAGQRVNFVAADASAFTAEPACDAGFNWWTSYGYAPTREHNRNMLRGAFRSLAPGALFALDTMNLAGVLRAFQEEVVVQRETPRGLITMTRRSRVDLASGRLLKRWTYEADGEQLAVHDTSLMLSMPHELGADLEAAGFRVEAYFAGIDGASLTLDDPRCIVLARRPA</sequence>
<dbReference type="Pfam" id="PF13649">
    <property type="entry name" value="Methyltransf_25"/>
    <property type="match status" value="1"/>
</dbReference>
<reference evidence="2 3" key="1">
    <citation type="submission" date="2019-02" db="EMBL/GenBank/DDBJ databases">
        <title>Deep-cultivation of Planctomycetes and their phenomic and genomic characterization uncovers novel biology.</title>
        <authorList>
            <person name="Wiegand S."/>
            <person name="Jogler M."/>
            <person name="Boedeker C."/>
            <person name="Pinto D."/>
            <person name="Vollmers J."/>
            <person name="Rivas-Marin E."/>
            <person name="Kohn T."/>
            <person name="Peeters S.H."/>
            <person name="Heuer A."/>
            <person name="Rast P."/>
            <person name="Oberbeckmann S."/>
            <person name="Bunk B."/>
            <person name="Jeske O."/>
            <person name="Meyerdierks A."/>
            <person name="Storesund J.E."/>
            <person name="Kallscheuer N."/>
            <person name="Luecker S."/>
            <person name="Lage O.M."/>
            <person name="Pohl T."/>
            <person name="Merkel B.J."/>
            <person name="Hornburger P."/>
            <person name="Mueller R.-W."/>
            <person name="Bruemmer F."/>
            <person name="Labrenz M."/>
            <person name="Spormann A.M."/>
            <person name="Op den Camp H."/>
            <person name="Overmann J."/>
            <person name="Amann R."/>
            <person name="Jetten M.S.M."/>
            <person name="Mascher T."/>
            <person name="Medema M.H."/>
            <person name="Devos D.P."/>
            <person name="Kaster A.-K."/>
            <person name="Ovreas L."/>
            <person name="Rohde M."/>
            <person name="Galperin M.Y."/>
            <person name="Jogler C."/>
        </authorList>
    </citation>
    <scope>NUCLEOTIDE SEQUENCE [LARGE SCALE GENOMIC DNA]</scope>
    <source>
        <strain evidence="2 3">Poly30</strain>
    </source>
</reference>
<keyword evidence="3" id="KW-1185">Reference proteome</keyword>
<dbReference type="InterPro" id="IPR041698">
    <property type="entry name" value="Methyltransf_25"/>
</dbReference>
<proteinExistence type="predicted"/>
<dbReference type="GO" id="GO:0016740">
    <property type="term" value="F:transferase activity"/>
    <property type="evidence" value="ECO:0007669"/>
    <property type="project" value="UniProtKB-KW"/>
</dbReference>
<dbReference type="CDD" id="cd02440">
    <property type="entry name" value="AdoMet_MTases"/>
    <property type="match status" value="1"/>
</dbReference>
<dbReference type="Proteomes" id="UP000320390">
    <property type="component" value="Chromosome"/>
</dbReference>
<dbReference type="Gene3D" id="2.20.25.110">
    <property type="entry name" value="S-adenosyl-L-methionine-dependent methyltransferases"/>
    <property type="match status" value="1"/>
</dbReference>
<dbReference type="RefSeq" id="WP_145203820.1">
    <property type="nucleotide sequence ID" value="NZ_CP036434.1"/>
</dbReference>
<dbReference type="EMBL" id="CP036434">
    <property type="protein sequence ID" value="QDV09446.1"/>
    <property type="molecule type" value="Genomic_DNA"/>
</dbReference>
<protein>
    <submittedName>
        <fullName evidence="2">Mg-protoporphyrin IX methyl transferase</fullName>
    </submittedName>
</protein>
<dbReference type="Gene3D" id="3.40.50.150">
    <property type="entry name" value="Vaccinia Virus protein VP39"/>
    <property type="match status" value="1"/>
</dbReference>
<organism evidence="2 3">
    <name type="scientific">Saltatorellus ferox</name>
    <dbReference type="NCBI Taxonomy" id="2528018"/>
    <lineage>
        <taxon>Bacteria</taxon>
        <taxon>Pseudomonadati</taxon>
        <taxon>Planctomycetota</taxon>
        <taxon>Planctomycetia</taxon>
        <taxon>Planctomycetia incertae sedis</taxon>
        <taxon>Saltatorellus</taxon>
    </lineage>
</organism>
<dbReference type="SUPFAM" id="SSF53335">
    <property type="entry name" value="S-adenosyl-L-methionine-dependent methyltransferases"/>
    <property type="match status" value="1"/>
</dbReference>
<dbReference type="InterPro" id="IPR029063">
    <property type="entry name" value="SAM-dependent_MTases_sf"/>
</dbReference>
<keyword evidence="2" id="KW-0808">Transferase</keyword>
<gene>
    <name evidence="2" type="ORF">Poly30_50040</name>
</gene>